<evidence type="ECO:0000256" key="4">
    <source>
        <dbReference type="SAM" id="Coils"/>
    </source>
</evidence>
<dbReference type="InterPro" id="IPR003439">
    <property type="entry name" value="ABC_transporter-like_ATP-bd"/>
</dbReference>
<evidence type="ECO:0000256" key="2">
    <source>
        <dbReference type="ARBA" id="ARBA00022741"/>
    </source>
</evidence>
<comment type="caution">
    <text evidence="6">The sequence shown here is derived from an EMBL/GenBank/DDBJ whole genome shotgun (WGS) entry which is preliminary data.</text>
</comment>
<dbReference type="GO" id="GO:0016887">
    <property type="term" value="F:ATP hydrolysis activity"/>
    <property type="evidence" value="ECO:0007669"/>
    <property type="project" value="InterPro"/>
</dbReference>
<keyword evidence="2" id="KW-0547">Nucleotide-binding</keyword>
<proteinExistence type="predicted"/>
<protein>
    <submittedName>
        <fullName evidence="6">ABC transporter ATP-binding protein</fullName>
    </submittedName>
</protein>
<dbReference type="SUPFAM" id="SSF52540">
    <property type="entry name" value="P-loop containing nucleoside triphosphate hydrolases"/>
    <property type="match status" value="2"/>
</dbReference>
<dbReference type="PROSITE" id="PS00211">
    <property type="entry name" value="ABC_TRANSPORTER_1"/>
    <property type="match status" value="2"/>
</dbReference>
<reference evidence="6 7" key="1">
    <citation type="submission" date="2018-11" db="EMBL/GenBank/DDBJ databases">
        <authorList>
            <person name="Li F."/>
        </authorList>
    </citation>
    <scope>NUCLEOTIDE SEQUENCE [LARGE SCALE GENOMIC DNA]</scope>
    <source>
        <strain evidence="6 7">Gsoil 097</strain>
    </source>
</reference>
<keyword evidence="3 6" id="KW-0067">ATP-binding</keyword>
<dbReference type="Pfam" id="PF00005">
    <property type="entry name" value="ABC_tran"/>
    <property type="match status" value="2"/>
</dbReference>
<feature type="coiled-coil region" evidence="4">
    <location>
        <begin position="254"/>
        <end position="281"/>
    </location>
</feature>
<keyword evidence="4" id="KW-0175">Coiled coil</keyword>
<organism evidence="6 7">
    <name type="scientific">Nocardioides marmoriginsengisoli</name>
    <dbReference type="NCBI Taxonomy" id="661483"/>
    <lineage>
        <taxon>Bacteria</taxon>
        <taxon>Bacillati</taxon>
        <taxon>Actinomycetota</taxon>
        <taxon>Actinomycetes</taxon>
        <taxon>Propionibacteriales</taxon>
        <taxon>Nocardioidaceae</taxon>
        <taxon>Nocardioides</taxon>
    </lineage>
</organism>
<evidence type="ECO:0000259" key="5">
    <source>
        <dbReference type="PROSITE" id="PS50893"/>
    </source>
</evidence>
<dbReference type="PANTHER" id="PTHR19211:SF14">
    <property type="entry name" value="ATP-BINDING CASSETTE SUB-FAMILY F MEMBER 1"/>
    <property type="match status" value="1"/>
</dbReference>
<dbReference type="OrthoDB" id="5592724at2"/>
<feature type="domain" description="ABC transporter" evidence="5">
    <location>
        <begin position="6"/>
        <end position="258"/>
    </location>
</feature>
<keyword evidence="7" id="KW-1185">Reference proteome</keyword>
<dbReference type="PROSITE" id="PS50893">
    <property type="entry name" value="ABC_TRANSPORTER_2"/>
    <property type="match status" value="2"/>
</dbReference>
<dbReference type="CDD" id="cd03221">
    <property type="entry name" value="ABCF_EF-3"/>
    <property type="match status" value="1"/>
</dbReference>
<evidence type="ECO:0000313" key="6">
    <source>
        <dbReference type="EMBL" id="RNL64216.1"/>
    </source>
</evidence>
<keyword evidence="1" id="KW-0677">Repeat</keyword>
<dbReference type="PANTHER" id="PTHR19211">
    <property type="entry name" value="ATP-BINDING TRANSPORT PROTEIN-RELATED"/>
    <property type="match status" value="1"/>
</dbReference>
<dbReference type="InterPro" id="IPR050611">
    <property type="entry name" value="ABCF"/>
</dbReference>
<dbReference type="InterPro" id="IPR017871">
    <property type="entry name" value="ABC_transporter-like_CS"/>
</dbReference>
<dbReference type="InterPro" id="IPR027417">
    <property type="entry name" value="P-loop_NTPase"/>
</dbReference>
<evidence type="ECO:0000256" key="3">
    <source>
        <dbReference type="ARBA" id="ARBA00022840"/>
    </source>
</evidence>
<dbReference type="SMART" id="SM00382">
    <property type="entry name" value="AAA"/>
    <property type="match status" value="2"/>
</dbReference>
<dbReference type="Proteomes" id="UP000267128">
    <property type="component" value="Unassembled WGS sequence"/>
</dbReference>
<dbReference type="Gene3D" id="3.40.50.300">
    <property type="entry name" value="P-loop containing nucleotide triphosphate hydrolases"/>
    <property type="match status" value="2"/>
</dbReference>
<dbReference type="FunFam" id="3.40.50.300:FF:000011">
    <property type="entry name" value="Putative ABC transporter ATP-binding component"/>
    <property type="match status" value="1"/>
</dbReference>
<evidence type="ECO:0000313" key="7">
    <source>
        <dbReference type="Proteomes" id="UP000267128"/>
    </source>
</evidence>
<evidence type="ECO:0000256" key="1">
    <source>
        <dbReference type="ARBA" id="ARBA00022737"/>
    </source>
</evidence>
<dbReference type="GO" id="GO:0005524">
    <property type="term" value="F:ATP binding"/>
    <property type="evidence" value="ECO:0007669"/>
    <property type="project" value="UniProtKB-KW"/>
</dbReference>
<dbReference type="AlphaFoldDB" id="A0A3N0CMD1"/>
<gene>
    <name evidence="6" type="ORF">EFK50_06700</name>
</gene>
<accession>A0A3N0CMD1</accession>
<sequence length="537" mass="57620">MKPSPLVATDLIRRYATRDRVRTVLDNLSMTAAPGSRVGLIGENGSGKSTLLRVLAGIDLPDAGEVRAPADLVYLPQEPDPQVTGTVGDLLDGALQPLRAAVAELEQLAGRLGTDPDAANRYDRVLAWATQHDAWDAERRAVVTAAGLGLADLDRERPLSTLSGGQRSRLALAAALVRRPAVLLLDEPTNHLDGDALRLLEESLVRQHGVIVAASHDRTFLDTVCTEIVDLDAGALGSDGKGGRRFGGSFSAYLEHQAESRRRWEEQYAAEQDELERLREKTRIGTDAIARGRGPRDNDKFIHQFKGGNVERAQARRVNDAQRRLDLAERSQVRKPPKRIAFAGRLAHGGGTGPAVSVRGLRVDGPSGPRVALDELDLRHGDQLLVVGPNGSGKSTLLAAIAGRIEPDAGTVTVTARQVAMVEQDPVFARMDLSAAATFAAAPGSGRTSLRSLGLLAPQDLTRPIGDLSVGQRRRLALALAVAAEPDLLLLDEPTNHLSLALASEIEDALRATPGTVLMTSHDRWLRRRWQGAVLAL</sequence>
<dbReference type="RefSeq" id="WP_123226792.1">
    <property type="nucleotide sequence ID" value="NZ_RJSE01000005.1"/>
</dbReference>
<dbReference type="EMBL" id="RJSE01000005">
    <property type="protein sequence ID" value="RNL64216.1"/>
    <property type="molecule type" value="Genomic_DNA"/>
</dbReference>
<name>A0A3N0CMD1_9ACTN</name>
<feature type="domain" description="ABC transporter" evidence="5">
    <location>
        <begin position="356"/>
        <end position="537"/>
    </location>
</feature>
<dbReference type="InterPro" id="IPR003593">
    <property type="entry name" value="AAA+_ATPase"/>
</dbReference>